<dbReference type="SUPFAM" id="SSF57302">
    <property type="entry name" value="Snake toxin-like"/>
    <property type="match status" value="1"/>
</dbReference>
<sequence>MRRLLLLLVLGSVLLEANAIKCRKSACTGSRPCTHSTMTCSGDATQCFVMMQSKPIFTMIRGCITPLNCMKMKIFEPSTVCCTSDLCN</sequence>
<dbReference type="Gene3D" id="2.10.60.10">
    <property type="entry name" value="CD59"/>
    <property type="match status" value="1"/>
</dbReference>
<dbReference type="InterPro" id="IPR045860">
    <property type="entry name" value="Snake_toxin-like_sf"/>
</dbReference>
<comment type="caution">
    <text evidence="2">The sequence shown here is derived from an EMBL/GenBank/DDBJ whole genome shotgun (WGS) entry which is preliminary data.</text>
</comment>
<gene>
    <name evidence="2" type="ORF">NDU88_006027</name>
</gene>
<feature type="chain" id="PRO_5043978453" evidence="1">
    <location>
        <begin position="20"/>
        <end position="88"/>
    </location>
</feature>
<keyword evidence="3" id="KW-1185">Reference proteome</keyword>
<evidence type="ECO:0000313" key="2">
    <source>
        <dbReference type="EMBL" id="KAJ1174205.1"/>
    </source>
</evidence>
<accession>A0AAV7TCB5</accession>
<feature type="signal peptide" evidence="1">
    <location>
        <begin position="1"/>
        <end position="19"/>
    </location>
</feature>
<evidence type="ECO:0000313" key="3">
    <source>
        <dbReference type="Proteomes" id="UP001066276"/>
    </source>
</evidence>
<protein>
    <submittedName>
        <fullName evidence="2">Uncharacterized protein</fullName>
    </submittedName>
</protein>
<reference evidence="2" key="1">
    <citation type="journal article" date="2022" name="bioRxiv">
        <title>Sequencing and chromosome-scale assembly of the giantPleurodeles waltlgenome.</title>
        <authorList>
            <person name="Brown T."/>
            <person name="Elewa A."/>
            <person name="Iarovenko S."/>
            <person name="Subramanian E."/>
            <person name="Araus A.J."/>
            <person name="Petzold A."/>
            <person name="Susuki M."/>
            <person name="Suzuki K.-i.T."/>
            <person name="Hayashi T."/>
            <person name="Toyoda A."/>
            <person name="Oliveira C."/>
            <person name="Osipova E."/>
            <person name="Leigh N.D."/>
            <person name="Simon A."/>
            <person name="Yun M.H."/>
        </authorList>
    </citation>
    <scope>NUCLEOTIDE SEQUENCE</scope>
    <source>
        <strain evidence="2">20211129_DDA</strain>
        <tissue evidence="2">Liver</tissue>
    </source>
</reference>
<proteinExistence type="predicted"/>
<evidence type="ECO:0000256" key="1">
    <source>
        <dbReference type="SAM" id="SignalP"/>
    </source>
</evidence>
<name>A0AAV7TCB5_PLEWA</name>
<organism evidence="2 3">
    <name type="scientific">Pleurodeles waltl</name>
    <name type="common">Iberian ribbed newt</name>
    <dbReference type="NCBI Taxonomy" id="8319"/>
    <lineage>
        <taxon>Eukaryota</taxon>
        <taxon>Metazoa</taxon>
        <taxon>Chordata</taxon>
        <taxon>Craniata</taxon>
        <taxon>Vertebrata</taxon>
        <taxon>Euteleostomi</taxon>
        <taxon>Amphibia</taxon>
        <taxon>Batrachia</taxon>
        <taxon>Caudata</taxon>
        <taxon>Salamandroidea</taxon>
        <taxon>Salamandridae</taxon>
        <taxon>Pleurodelinae</taxon>
        <taxon>Pleurodeles</taxon>
    </lineage>
</organism>
<dbReference type="AlphaFoldDB" id="A0AAV7TCB5"/>
<keyword evidence="1" id="KW-0732">Signal</keyword>
<dbReference type="Proteomes" id="UP001066276">
    <property type="component" value="Chromosome 4_1"/>
</dbReference>
<dbReference type="EMBL" id="JANPWB010000007">
    <property type="protein sequence ID" value="KAJ1174205.1"/>
    <property type="molecule type" value="Genomic_DNA"/>
</dbReference>